<keyword evidence="3 7" id="KW-0812">Transmembrane</keyword>
<reference evidence="9" key="1">
    <citation type="journal article" date="2019" name="Int. J. Syst. Evol. Microbiol.">
        <title>The Global Catalogue of Microorganisms (GCM) 10K type strain sequencing project: providing services to taxonomists for standard genome sequencing and annotation.</title>
        <authorList>
            <consortium name="The Broad Institute Genomics Platform"/>
            <consortium name="The Broad Institute Genome Sequencing Center for Infectious Disease"/>
            <person name="Wu L."/>
            <person name="Ma J."/>
        </authorList>
    </citation>
    <scope>NUCLEOTIDE SEQUENCE [LARGE SCALE GENOMIC DNA]</scope>
    <source>
        <strain evidence="9">NBRC 113072</strain>
    </source>
</reference>
<gene>
    <name evidence="8" type="ORF">GCM10025883_18370</name>
</gene>
<comment type="subcellular location">
    <subcellularLocation>
        <location evidence="1">Cell membrane</location>
        <topology evidence="1">Multi-pass membrane protein</topology>
    </subcellularLocation>
</comment>
<evidence type="ECO:0000256" key="1">
    <source>
        <dbReference type="ARBA" id="ARBA00004651"/>
    </source>
</evidence>
<keyword evidence="4 7" id="KW-1133">Transmembrane helix</keyword>
<keyword evidence="5 7" id="KW-0472">Membrane</keyword>
<comment type="caution">
    <text evidence="8">The sequence shown here is derived from an EMBL/GenBank/DDBJ whole genome shotgun (WGS) entry which is preliminary data.</text>
</comment>
<feature type="transmembrane region" description="Helical" evidence="7">
    <location>
        <begin position="156"/>
        <end position="174"/>
    </location>
</feature>
<proteinExistence type="predicted"/>
<dbReference type="Proteomes" id="UP001157126">
    <property type="component" value="Unassembled WGS sequence"/>
</dbReference>
<dbReference type="Gene3D" id="1.20.1740.10">
    <property type="entry name" value="Amino acid/polyamine transporter I"/>
    <property type="match status" value="1"/>
</dbReference>
<feature type="transmembrane region" description="Helical" evidence="7">
    <location>
        <begin position="111"/>
        <end position="136"/>
    </location>
</feature>
<dbReference type="PANTHER" id="PTHR42770">
    <property type="entry name" value="AMINO ACID TRANSPORTER-RELATED"/>
    <property type="match status" value="1"/>
</dbReference>
<keyword evidence="2" id="KW-1003">Cell membrane</keyword>
<dbReference type="PIRSF" id="PIRSF006060">
    <property type="entry name" value="AA_transporter"/>
    <property type="match status" value="1"/>
</dbReference>
<evidence type="ECO:0000313" key="9">
    <source>
        <dbReference type="Proteomes" id="UP001157126"/>
    </source>
</evidence>
<accession>A0ABQ6IPE8</accession>
<feature type="transmembrane region" description="Helical" evidence="7">
    <location>
        <begin position="386"/>
        <end position="407"/>
    </location>
</feature>
<dbReference type="Pfam" id="PF13520">
    <property type="entry name" value="AA_permease_2"/>
    <property type="match status" value="1"/>
</dbReference>
<evidence type="ECO:0000313" key="8">
    <source>
        <dbReference type="EMBL" id="GMA39792.1"/>
    </source>
</evidence>
<feature type="transmembrane region" description="Helical" evidence="7">
    <location>
        <begin position="446"/>
        <end position="463"/>
    </location>
</feature>
<protein>
    <submittedName>
        <fullName evidence="8">Amino acid permease</fullName>
    </submittedName>
</protein>
<feature type="transmembrane region" description="Helical" evidence="7">
    <location>
        <begin position="310"/>
        <end position="340"/>
    </location>
</feature>
<feature type="transmembrane region" description="Helical" evidence="7">
    <location>
        <begin position="186"/>
        <end position="207"/>
    </location>
</feature>
<evidence type="ECO:0000256" key="4">
    <source>
        <dbReference type="ARBA" id="ARBA00022989"/>
    </source>
</evidence>
<evidence type="ECO:0000256" key="7">
    <source>
        <dbReference type="SAM" id="Phobius"/>
    </source>
</evidence>
<evidence type="ECO:0000256" key="2">
    <source>
        <dbReference type="ARBA" id="ARBA00022475"/>
    </source>
</evidence>
<organism evidence="8 9">
    <name type="scientific">Mobilicoccus caccae</name>
    <dbReference type="NCBI Taxonomy" id="1859295"/>
    <lineage>
        <taxon>Bacteria</taxon>
        <taxon>Bacillati</taxon>
        <taxon>Actinomycetota</taxon>
        <taxon>Actinomycetes</taxon>
        <taxon>Micrococcales</taxon>
        <taxon>Dermatophilaceae</taxon>
        <taxon>Mobilicoccus</taxon>
    </lineage>
</organism>
<feature type="transmembrane region" description="Helical" evidence="7">
    <location>
        <begin position="39"/>
        <end position="60"/>
    </location>
</feature>
<feature type="transmembrane region" description="Helical" evidence="7">
    <location>
        <begin position="265"/>
        <end position="290"/>
    </location>
</feature>
<dbReference type="InterPro" id="IPR050367">
    <property type="entry name" value="APC_superfamily"/>
</dbReference>
<sequence>MALQAHVSRMTGTDDVNAAYGGSAPDEGRGGEPGLVRRIGPGLLLLFIIGDILGTGVYALTGKVAAEVGGAVWLPFLLAFAVAFLTAVSYLELVTKYPKAGGAAVYVHRAFGVHFVTFLVAFTVMASGLTSAGSAAKAFAGNAASALGWGEETGGAVLLAMALGFMVLVAAINFRGISESVKVNVVLTCVELSGLLIIIAIGAFAIAGGRGDMAPLTQIHIPEGETAFGAVTAATALAFFAMVGFEDSVNMAEETKDPARIFPKIMLTGLTITGIVYVLVAVTSVMLVPVSELGEGETPLLKVVQAGAPAFPIGIFALITMFAVANTALINMLMASRLLYGMAHEGVLPKVLGKVHAGRRTPWVAILFTTLLTFGLVWFADLTALGGTTSLLLLVVFTIVNVVALVLRKDEVEHAHFTAPAVIPVLGALTAGFLASPFSGRDLKDYQVGGILLVVGVVLWALTRLLRLGQDDDGPDKVDRLSGRQEELRRQREGRDYI</sequence>
<evidence type="ECO:0000256" key="6">
    <source>
        <dbReference type="SAM" id="MobiDB-lite"/>
    </source>
</evidence>
<feature type="region of interest" description="Disordered" evidence="6">
    <location>
        <begin position="1"/>
        <end position="33"/>
    </location>
</feature>
<feature type="transmembrane region" description="Helical" evidence="7">
    <location>
        <begin position="227"/>
        <end position="245"/>
    </location>
</feature>
<feature type="transmembrane region" description="Helical" evidence="7">
    <location>
        <begin position="419"/>
        <end position="440"/>
    </location>
</feature>
<feature type="transmembrane region" description="Helical" evidence="7">
    <location>
        <begin position="72"/>
        <end position="91"/>
    </location>
</feature>
<evidence type="ECO:0000256" key="3">
    <source>
        <dbReference type="ARBA" id="ARBA00022692"/>
    </source>
</evidence>
<name>A0ABQ6IPE8_9MICO</name>
<dbReference type="PANTHER" id="PTHR42770:SF11">
    <property type="entry name" value="INNER MEMBRANE TRANSPORT PROTEIN YBAT"/>
    <property type="match status" value="1"/>
</dbReference>
<dbReference type="EMBL" id="BSUO01000001">
    <property type="protein sequence ID" value="GMA39792.1"/>
    <property type="molecule type" value="Genomic_DNA"/>
</dbReference>
<evidence type="ECO:0000256" key="5">
    <source>
        <dbReference type="ARBA" id="ARBA00023136"/>
    </source>
</evidence>
<feature type="transmembrane region" description="Helical" evidence="7">
    <location>
        <begin position="361"/>
        <end position="380"/>
    </location>
</feature>
<keyword evidence="9" id="KW-1185">Reference proteome</keyword>
<dbReference type="InterPro" id="IPR002293">
    <property type="entry name" value="AA/rel_permease1"/>
</dbReference>